<evidence type="ECO:0000313" key="13">
    <source>
        <dbReference type="Proteomes" id="UP000247409"/>
    </source>
</evidence>
<dbReference type="PANTHER" id="PTHR43977">
    <property type="entry name" value="STRUCTURAL MAINTENANCE OF CHROMOSOMES PROTEIN 3"/>
    <property type="match status" value="1"/>
</dbReference>
<evidence type="ECO:0000256" key="10">
    <source>
        <dbReference type="SAM" id="MobiDB-lite"/>
    </source>
</evidence>
<keyword evidence="13" id="KW-1185">Reference proteome</keyword>
<organism evidence="12 13">
    <name type="scientific">Gracilariopsis chorda</name>
    <dbReference type="NCBI Taxonomy" id="448386"/>
    <lineage>
        <taxon>Eukaryota</taxon>
        <taxon>Rhodophyta</taxon>
        <taxon>Florideophyceae</taxon>
        <taxon>Rhodymeniophycidae</taxon>
        <taxon>Gracilariales</taxon>
        <taxon>Gracilariaceae</taxon>
        <taxon>Gracilariopsis</taxon>
    </lineage>
</organism>
<dbReference type="Proteomes" id="UP000247409">
    <property type="component" value="Unassembled WGS sequence"/>
</dbReference>
<dbReference type="InterPro" id="IPR027417">
    <property type="entry name" value="P-loop_NTPase"/>
</dbReference>
<evidence type="ECO:0000256" key="2">
    <source>
        <dbReference type="ARBA" id="ARBA00005917"/>
    </source>
</evidence>
<dbReference type="GO" id="GO:0005694">
    <property type="term" value="C:chromosome"/>
    <property type="evidence" value="ECO:0007669"/>
    <property type="project" value="InterPro"/>
</dbReference>
<dbReference type="OrthoDB" id="431497at2759"/>
<feature type="region of interest" description="Disordered" evidence="10">
    <location>
        <begin position="442"/>
        <end position="462"/>
    </location>
</feature>
<evidence type="ECO:0000313" key="12">
    <source>
        <dbReference type="EMBL" id="PXF41262.1"/>
    </source>
</evidence>
<dbReference type="Gene3D" id="3.30.70.1620">
    <property type="match status" value="1"/>
</dbReference>
<dbReference type="Gene3D" id="1.20.1060.20">
    <property type="match status" value="1"/>
</dbReference>
<dbReference type="AlphaFoldDB" id="A0A2V3IGT1"/>
<evidence type="ECO:0000256" key="9">
    <source>
        <dbReference type="SAM" id="Coils"/>
    </source>
</evidence>
<proteinExistence type="inferred from homology"/>
<dbReference type="EMBL" id="NBIV01000225">
    <property type="protein sequence ID" value="PXF41262.1"/>
    <property type="molecule type" value="Genomic_DNA"/>
</dbReference>
<dbReference type="Pfam" id="PF02463">
    <property type="entry name" value="SMC_N"/>
    <property type="match status" value="1"/>
</dbReference>
<dbReference type="PIRSF" id="PIRSF005719">
    <property type="entry name" value="SMC"/>
    <property type="match status" value="1"/>
</dbReference>
<dbReference type="CDD" id="cd03272">
    <property type="entry name" value="ABC_SMC3_euk"/>
    <property type="match status" value="1"/>
</dbReference>
<keyword evidence="6 8" id="KW-0539">Nucleus</keyword>
<dbReference type="GO" id="GO:0051276">
    <property type="term" value="P:chromosome organization"/>
    <property type="evidence" value="ECO:0007669"/>
    <property type="project" value="InterPro"/>
</dbReference>
<reference evidence="12 13" key="1">
    <citation type="journal article" date="2018" name="Mol. Biol. Evol.">
        <title>Analysis of the draft genome of the red seaweed Gracilariopsis chorda provides insights into genome size evolution in Rhodophyta.</title>
        <authorList>
            <person name="Lee J."/>
            <person name="Yang E.C."/>
            <person name="Graf L."/>
            <person name="Yang J.H."/>
            <person name="Qiu H."/>
            <person name="Zel Zion U."/>
            <person name="Chan C.X."/>
            <person name="Stephens T.G."/>
            <person name="Weber A.P.M."/>
            <person name="Boo G.H."/>
            <person name="Boo S.M."/>
            <person name="Kim K.M."/>
            <person name="Shin Y."/>
            <person name="Jung M."/>
            <person name="Lee S.J."/>
            <person name="Yim H.S."/>
            <person name="Lee J.H."/>
            <person name="Bhattacharya D."/>
            <person name="Yoon H.S."/>
        </authorList>
    </citation>
    <scope>NUCLEOTIDE SEQUENCE [LARGE SCALE GENOMIC DNA]</scope>
    <source>
        <strain evidence="12 13">SKKU-2015</strain>
        <tissue evidence="12">Whole body</tissue>
    </source>
</reference>
<evidence type="ECO:0000256" key="8">
    <source>
        <dbReference type="PIRNR" id="PIRNR005719"/>
    </source>
</evidence>
<dbReference type="GO" id="GO:0051301">
    <property type="term" value="P:cell division"/>
    <property type="evidence" value="ECO:0007669"/>
    <property type="project" value="UniProtKB-KW"/>
</dbReference>
<accession>A0A2V3IGT1</accession>
<feature type="region of interest" description="Disordered" evidence="10">
    <location>
        <begin position="780"/>
        <end position="811"/>
    </location>
</feature>
<keyword evidence="5 9" id="KW-0175">Coiled coil</keyword>
<feature type="compositionally biased region" description="Low complexity" evidence="10">
    <location>
        <begin position="782"/>
        <end position="793"/>
    </location>
</feature>
<dbReference type="STRING" id="448386.A0A2V3IGT1"/>
<dbReference type="GO" id="GO:0005524">
    <property type="term" value="F:ATP binding"/>
    <property type="evidence" value="ECO:0007669"/>
    <property type="project" value="InterPro"/>
</dbReference>
<dbReference type="InterPro" id="IPR010935">
    <property type="entry name" value="SMC_hinge"/>
</dbReference>
<dbReference type="GO" id="GO:0005634">
    <property type="term" value="C:nucleus"/>
    <property type="evidence" value="ECO:0007669"/>
    <property type="project" value="UniProtKB-SubCell"/>
</dbReference>
<dbReference type="SUPFAM" id="SSF75553">
    <property type="entry name" value="Smc hinge domain"/>
    <property type="match status" value="1"/>
</dbReference>
<feature type="coiled-coil region" evidence="9">
    <location>
        <begin position="186"/>
        <end position="350"/>
    </location>
</feature>
<keyword evidence="4" id="KW-0498">Mitosis</keyword>
<evidence type="ECO:0000256" key="4">
    <source>
        <dbReference type="ARBA" id="ARBA00022776"/>
    </source>
</evidence>
<dbReference type="InterPro" id="IPR036277">
    <property type="entry name" value="SMC_hinge_sf"/>
</dbReference>
<keyword evidence="3" id="KW-0132">Cell division</keyword>
<dbReference type="InterPro" id="IPR041741">
    <property type="entry name" value="SMC3_ABC_euk"/>
</dbReference>
<evidence type="ECO:0000256" key="1">
    <source>
        <dbReference type="ARBA" id="ARBA00004123"/>
    </source>
</evidence>
<dbReference type="GO" id="GO:0016887">
    <property type="term" value="F:ATP hydrolysis activity"/>
    <property type="evidence" value="ECO:0007669"/>
    <property type="project" value="InterPro"/>
</dbReference>
<dbReference type="SUPFAM" id="SSF52540">
    <property type="entry name" value="P-loop containing nucleoside triphosphate hydrolases"/>
    <property type="match status" value="2"/>
</dbReference>
<keyword evidence="7" id="KW-0131">Cell cycle</keyword>
<comment type="subcellular location">
    <subcellularLocation>
        <location evidence="1 8">Nucleus</location>
    </subcellularLocation>
</comment>
<gene>
    <name evidence="12" type="ORF">BWQ96_09022</name>
</gene>
<dbReference type="Gene3D" id="3.40.50.300">
    <property type="entry name" value="P-loop containing nucleotide triphosphate hydrolases"/>
    <property type="match status" value="2"/>
</dbReference>
<dbReference type="InterPro" id="IPR003395">
    <property type="entry name" value="RecF/RecN/SMC_N"/>
</dbReference>
<feature type="compositionally biased region" description="Basic and acidic residues" evidence="10">
    <location>
        <begin position="794"/>
        <end position="811"/>
    </location>
</feature>
<feature type="compositionally biased region" description="Polar residues" evidence="10">
    <location>
        <begin position="446"/>
        <end position="459"/>
    </location>
</feature>
<dbReference type="Pfam" id="PF06470">
    <property type="entry name" value="SMC_hinge"/>
    <property type="match status" value="1"/>
</dbReference>
<evidence type="ECO:0000256" key="3">
    <source>
        <dbReference type="ARBA" id="ARBA00022618"/>
    </source>
</evidence>
<evidence type="ECO:0000259" key="11">
    <source>
        <dbReference type="SMART" id="SM00968"/>
    </source>
</evidence>
<comment type="caution">
    <text evidence="12">The sequence shown here is derived from an EMBL/GenBank/DDBJ whole genome shotgun (WGS) entry which is preliminary data.</text>
</comment>
<sequence length="1207" mass="136907">MHIKQITITGFKSYRSATVAGPFSPAHNVVVGRNGSGKSNFFDAVRFVLSDTFSNLRAEERVALLHEGAGASVLSAYVEMTFDNSDGRLPIDKDEVLLRRMIGLKKDEYTLDWKNVSRTEVFNLLESAGFSRSNPYYIVQQGKVAALCAMTDHQRLELLQEVAGTRVYDERRKESLKLMEDADAKREKIVEVIDSIESRLSELESEKEELKAFQRLDKERKALQYTIHVRELEEAKAALEALEDDRGQQRSRADKLNAHLTDVCANITTAERELKSLGPELKRAEEDREAIDKRRKLAVEKIAKLQVGVAEAEKAASTTAETVANTKSEMEELHNLMIQKRAELEPLEAELTNVKGEEETIRKQIDELRSSLLRLRVKANRSNQFSTVEERNSHLRRSIREARNRKRSLEQKINTRMADMDRLQQGIVKNEEKCVARRKEREELQAESNASNSELQQLSGERDRVFRKRQDLWRQESEISAKIRELQDGISKLEANKRSVIGSSMYYALNFIAKLSRDNPRDFGPDKVYGPLLELIDVDTRYSTAADVTAGGALTHVIVNNDETAAKLVRALREKRAGRVTFIPLNRMSTDSRPPPPASADSVPLLNKIRSDPLFSSVVKHVFGRVLVAKTIQIASDLARQHNVDCITLDGDQVNRRGGMRGGYVDTSRNRIDAARFLREAGSDLRGMQEKKGEINATLEQVNDNLNRLMGEVQRRNVVKRNASIKIERLDKEIHDLERFMEVDRRSIENAQNQISDAEEAIVNVNKSIEDMEKELQSPMISGLSSQEENQLSESKDEIETLRTSRSEKMSERASVERRVLALRAELKGSLEKREAELKKSIAAVAGDALETSETEDLQQRMEENLKRQQDALQEAEEDLGNIRKELKEAEANLVQKKRAFNQKTAFIEQNRNEEARVNKAIEDDRQQIEKKYSQRAIETQKKTDAEKNIRELGSLPADFDKYRDMSIGSLMKRLKKANEGLRKYSHVNKKALDQYLNFSEKREALSQQREELDSGAAAIRQLIDSLDQRKDEDILRTFKGVSKFFSEVFKELVPGGRASLVMLKSSDDTRVQQGTPASRIQYTGVAMKVAFSSTGQAYLLQQLSGGQKSIVALALIFAIQRLDPAPFYLFDEIDANLDATHRQAVANLIRKQANSGTQFITTTFRPEFVNAGDMWYGVTHKKKVSGIQEVGRDVALTFITDEPTTR</sequence>
<protein>
    <recommendedName>
        <fullName evidence="8">Structural maintenance of chromosomes protein</fullName>
    </recommendedName>
</protein>
<dbReference type="InterPro" id="IPR024704">
    <property type="entry name" value="SMC"/>
</dbReference>
<evidence type="ECO:0000256" key="5">
    <source>
        <dbReference type="ARBA" id="ARBA00023054"/>
    </source>
</evidence>
<dbReference type="SMART" id="SM00968">
    <property type="entry name" value="SMC_hinge"/>
    <property type="match status" value="1"/>
</dbReference>
<evidence type="ECO:0000256" key="6">
    <source>
        <dbReference type="ARBA" id="ARBA00023242"/>
    </source>
</evidence>
<name>A0A2V3IGT1_9FLOR</name>
<evidence type="ECO:0000256" key="7">
    <source>
        <dbReference type="ARBA" id="ARBA00023306"/>
    </source>
</evidence>
<feature type="coiled-coil region" evidence="9">
    <location>
        <begin position="855"/>
        <end position="932"/>
    </location>
</feature>
<feature type="domain" description="SMC hinge" evidence="11">
    <location>
        <begin position="526"/>
        <end position="639"/>
    </location>
</feature>
<comment type="similarity">
    <text evidence="2">Belongs to the SMC family. SMC3 subfamily.</text>
</comment>
<dbReference type="FunFam" id="3.40.50.300:FF:000424">
    <property type="entry name" value="Structural maintenance of chromosomes 3"/>
    <property type="match status" value="1"/>
</dbReference>